<comment type="caution">
    <text evidence="4">The sequence shown here is derived from an EMBL/GenBank/DDBJ whole genome shotgun (WGS) entry which is preliminary data.</text>
</comment>
<dbReference type="InterPro" id="IPR050832">
    <property type="entry name" value="Bact_Acetyltransf"/>
</dbReference>
<sequence length="181" mass="19526">MPSHSYTLRQPTSGEAEALSALICSSWTQAFGHAVPASVVEEAIAGPLSPSTIEQQISDPSTHFLVASFQPQQGSEQIIGVAQLRAGLSEACLQLPNSTSLRKLYVDAAHHGTGVARDLLLAAEETARKDGWSSIWLTVWEGNARGKRFYEKMGYEVKGQKPSDLRGGSRGIVDFVMEKAL</sequence>
<gene>
    <name evidence="4" type="ORF">MKK02DRAFT_44246</name>
</gene>
<dbReference type="InterPro" id="IPR016181">
    <property type="entry name" value="Acyl_CoA_acyltransferase"/>
</dbReference>
<reference evidence="4" key="1">
    <citation type="journal article" date="2022" name="G3 (Bethesda)">
        <title>High quality genome of the basidiomycete yeast Dioszegia hungarica PDD-24b-2 isolated from cloud water.</title>
        <authorList>
            <person name="Jarrige D."/>
            <person name="Haridas S."/>
            <person name="Bleykasten-Grosshans C."/>
            <person name="Joly M."/>
            <person name="Nadalig T."/>
            <person name="Sancelme M."/>
            <person name="Vuilleumier S."/>
            <person name="Grigoriev I.V."/>
            <person name="Amato P."/>
            <person name="Bringel F."/>
        </authorList>
    </citation>
    <scope>NUCLEOTIDE SEQUENCE</scope>
    <source>
        <strain evidence="4">PDD-24b-2</strain>
    </source>
</reference>
<evidence type="ECO:0000313" key="4">
    <source>
        <dbReference type="EMBL" id="KAI9635556.1"/>
    </source>
</evidence>
<dbReference type="EMBL" id="JAKWFO010000005">
    <property type="protein sequence ID" value="KAI9635556.1"/>
    <property type="molecule type" value="Genomic_DNA"/>
</dbReference>
<protein>
    <submittedName>
        <fullName evidence="4">Acyl-CoA N-acyltransferase</fullName>
    </submittedName>
</protein>
<dbReference type="SUPFAM" id="SSF55729">
    <property type="entry name" value="Acyl-CoA N-acyltransferases (Nat)"/>
    <property type="match status" value="1"/>
</dbReference>
<evidence type="ECO:0000256" key="2">
    <source>
        <dbReference type="ARBA" id="ARBA00023315"/>
    </source>
</evidence>
<name>A0AA38H8T3_9TREE</name>
<dbReference type="Pfam" id="PF00583">
    <property type="entry name" value="Acetyltransf_1"/>
    <property type="match status" value="1"/>
</dbReference>
<keyword evidence="2" id="KW-0012">Acyltransferase</keyword>
<evidence type="ECO:0000256" key="1">
    <source>
        <dbReference type="ARBA" id="ARBA00022679"/>
    </source>
</evidence>
<dbReference type="Proteomes" id="UP001164286">
    <property type="component" value="Unassembled WGS sequence"/>
</dbReference>
<proteinExistence type="predicted"/>
<dbReference type="AlphaFoldDB" id="A0AA38H8T3"/>
<organism evidence="4 5">
    <name type="scientific">Dioszegia hungarica</name>
    <dbReference type="NCBI Taxonomy" id="4972"/>
    <lineage>
        <taxon>Eukaryota</taxon>
        <taxon>Fungi</taxon>
        <taxon>Dikarya</taxon>
        <taxon>Basidiomycota</taxon>
        <taxon>Agaricomycotina</taxon>
        <taxon>Tremellomycetes</taxon>
        <taxon>Tremellales</taxon>
        <taxon>Bulleribasidiaceae</taxon>
        <taxon>Dioszegia</taxon>
    </lineage>
</organism>
<dbReference type="PROSITE" id="PS51186">
    <property type="entry name" value="GNAT"/>
    <property type="match status" value="1"/>
</dbReference>
<evidence type="ECO:0000313" key="5">
    <source>
        <dbReference type="Proteomes" id="UP001164286"/>
    </source>
</evidence>
<evidence type="ECO:0000259" key="3">
    <source>
        <dbReference type="PROSITE" id="PS51186"/>
    </source>
</evidence>
<keyword evidence="5" id="KW-1185">Reference proteome</keyword>
<dbReference type="Gene3D" id="3.40.630.30">
    <property type="match status" value="1"/>
</dbReference>
<dbReference type="RefSeq" id="XP_052945333.1">
    <property type="nucleotide sequence ID" value="XM_053092854.1"/>
</dbReference>
<dbReference type="PANTHER" id="PTHR43877">
    <property type="entry name" value="AMINOALKYLPHOSPHONATE N-ACETYLTRANSFERASE-RELATED-RELATED"/>
    <property type="match status" value="1"/>
</dbReference>
<dbReference type="GO" id="GO:0016747">
    <property type="term" value="F:acyltransferase activity, transferring groups other than amino-acyl groups"/>
    <property type="evidence" value="ECO:0007669"/>
    <property type="project" value="InterPro"/>
</dbReference>
<dbReference type="InterPro" id="IPR000182">
    <property type="entry name" value="GNAT_dom"/>
</dbReference>
<dbReference type="CDD" id="cd04301">
    <property type="entry name" value="NAT_SF"/>
    <property type="match status" value="1"/>
</dbReference>
<dbReference type="GeneID" id="77732059"/>
<keyword evidence="1" id="KW-0808">Transferase</keyword>
<feature type="domain" description="N-acetyltransferase" evidence="3">
    <location>
        <begin position="6"/>
        <end position="181"/>
    </location>
</feature>
<accession>A0AA38H8T3</accession>